<dbReference type="RefSeq" id="WP_218025555.1">
    <property type="nucleotide sequence ID" value="NZ_AP025739.1"/>
</dbReference>
<dbReference type="EMBL" id="AP025739">
    <property type="protein sequence ID" value="BDI28775.1"/>
    <property type="molecule type" value="Genomic_DNA"/>
</dbReference>
<dbReference type="Proteomes" id="UP000287394">
    <property type="component" value="Chromosome"/>
</dbReference>
<evidence type="ECO:0000313" key="2">
    <source>
        <dbReference type="Proteomes" id="UP000287394"/>
    </source>
</evidence>
<protein>
    <submittedName>
        <fullName evidence="1">Uncharacterized protein</fullName>
    </submittedName>
</protein>
<proteinExistence type="predicted"/>
<name>A0A402CTY9_9BACT</name>
<dbReference type="GO" id="GO:0016779">
    <property type="term" value="F:nucleotidyltransferase activity"/>
    <property type="evidence" value="ECO:0007669"/>
    <property type="project" value="UniProtKB-ARBA"/>
</dbReference>
<accession>A0A402CTY9</accession>
<dbReference type="PANTHER" id="PTHR43777">
    <property type="entry name" value="MOLYBDENUM COFACTOR CYTIDYLYLTRANSFERASE"/>
    <property type="match status" value="1"/>
</dbReference>
<dbReference type="CDD" id="cd04182">
    <property type="entry name" value="GT_2_like_f"/>
    <property type="match status" value="1"/>
</dbReference>
<dbReference type="InterPro" id="IPR029044">
    <property type="entry name" value="Nucleotide-diphossugar_trans"/>
</dbReference>
<dbReference type="Pfam" id="PF12804">
    <property type="entry name" value="NTP_transf_3"/>
    <property type="match status" value="1"/>
</dbReference>
<dbReference type="PANTHER" id="PTHR43777:SF1">
    <property type="entry name" value="MOLYBDENUM COFACTOR CYTIDYLYLTRANSFERASE"/>
    <property type="match status" value="1"/>
</dbReference>
<organism evidence="1 2">
    <name type="scientific">Capsulimonas corticalis</name>
    <dbReference type="NCBI Taxonomy" id="2219043"/>
    <lineage>
        <taxon>Bacteria</taxon>
        <taxon>Bacillati</taxon>
        <taxon>Armatimonadota</taxon>
        <taxon>Armatimonadia</taxon>
        <taxon>Capsulimonadales</taxon>
        <taxon>Capsulimonadaceae</taxon>
        <taxon>Capsulimonas</taxon>
    </lineage>
</organism>
<dbReference type="FunCoup" id="A0A402CTY9">
    <property type="interactions" value="82"/>
</dbReference>
<evidence type="ECO:0000313" key="1">
    <source>
        <dbReference type="EMBL" id="BDI28775.1"/>
    </source>
</evidence>
<dbReference type="KEGG" id="ccot:CCAX7_008260"/>
<reference evidence="1 2" key="1">
    <citation type="journal article" date="2019" name="Int. J. Syst. Evol. Microbiol.">
        <title>Capsulimonas corticalis gen. nov., sp. nov., an aerobic capsulated bacterium, of a novel bacterial order, Capsulimonadales ord. nov., of the class Armatimonadia of the phylum Armatimonadetes.</title>
        <authorList>
            <person name="Li J."/>
            <person name="Kudo C."/>
            <person name="Tonouchi A."/>
        </authorList>
    </citation>
    <scope>NUCLEOTIDE SEQUENCE [LARGE SCALE GENOMIC DNA]</scope>
    <source>
        <strain evidence="1 2">AX-7</strain>
    </source>
</reference>
<gene>
    <name evidence="1" type="ORF">CCAX7_008260</name>
</gene>
<dbReference type="Gene3D" id="3.90.550.10">
    <property type="entry name" value="Spore Coat Polysaccharide Biosynthesis Protein SpsA, Chain A"/>
    <property type="match status" value="1"/>
</dbReference>
<dbReference type="InterPro" id="IPR025877">
    <property type="entry name" value="MobA-like_NTP_Trfase"/>
</dbReference>
<sequence>MKNINPPMEASIGVVILAAGGSSRLGEPKQLVPYQGRTLLRHAAETAAASGCRPIIAVLGANAGALRAELAGLPVWAVENEDWESGMGSSIAAGVQPLTDLNHLDGAIILLADQPLISPEFLRELVFQFEETLAPIVASEYDGTLGVPALFAETLFPELLALDGAGGAKQLIQQYRSRAASVAFEGGSVDIDTPEDVEVLYRMAAG</sequence>
<keyword evidence="2" id="KW-1185">Reference proteome</keyword>
<dbReference type="SUPFAM" id="SSF53448">
    <property type="entry name" value="Nucleotide-diphospho-sugar transferases"/>
    <property type="match status" value="1"/>
</dbReference>
<dbReference type="AlphaFoldDB" id="A0A402CTY9"/>